<dbReference type="Pfam" id="PF00646">
    <property type="entry name" value="F-box"/>
    <property type="match status" value="1"/>
</dbReference>
<dbReference type="STRING" id="337451.A0A3S4NPK5"/>
<gene>
    <name evidence="2" type="ORF">CKAN_00850800</name>
</gene>
<evidence type="ECO:0000259" key="1">
    <source>
        <dbReference type="Pfam" id="PF00646"/>
    </source>
</evidence>
<dbReference type="InterPro" id="IPR050796">
    <property type="entry name" value="SCF_F-box_component"/>
</dbReference>
<name>A0A3S4NPK5_9MAGN</name>
<keyword evidence="3" id="KW-1185">Reference proteome</keyword>
<dbReference type="PANTHER" id="PTHR31672:SF2">
    <property type="entry name" value="F-BOX DOMAIN-CONTAINING PROTEIN"/>
    <property type="match status" value="1"/>
</dbReference>
<dbReference type="OrthoDB" id="724345at2759"/>
<protein>
    <submittedName>
        <fullName evidence="2">F-box protein</fullName>
    </submittedName>
</protein>
<reference evidence="2 3" key="1">
    <citation type="journal article" date="2019" name="Nat. Plants">
        <title>Stout camphor tree genome fills gaps in understanding of flowering plant genome evolution.</title>
        <authorList>
            <person name="Chaw S.M."/>
            <person name="Liu Y.C."/>
            <person name="Wu Y.W."/>
            <person name="Wang H.Y."/>
            <person name="Lin C.I."/>
            <person name="Wu C.S."/>
            <person name="Ke H.M."/>
            <person name="Chang L.Y."/>
            <person name="Hsu C.Y."/>
            <person name="Yang H.T."/>
            <person name="Sudianto E."/>
            <person name="Hsu M.H."/>
            <person name="Wu K.P."/>
            <person name="Wang L.N."/>
            <person name="Leebens-Mack J.H."/>
            <person name="Tsai I.J."/>
        </authorList>
    </citation>
    <scope>NUCLEOTIDE SEQUENCE [LARGE SCALE GENOMIC DNA]</scope>
    <source>
        <strain evidence="3">cv. Chaw 1501</strain>
        <tissue evidence="2">Young leaves</tissue>
    </source>
</reference>
<evidence type="ECO:0000313" key="2">
    <source>
        <dbReference type="EMBL" id="RWR79906.1"/>
    </source>
</evidence>
<feature type="domain" description="F-box" evidence="1">
    <location>
        <begin position="8"/>
        <end position="32"/>
    </location>
</feature>
<proteinExistence type="predicted"/>
<dbReference type="SUPFAM" id="SSF81383">
    <property type="entry name" value="F-box domain"/>
    <property type="match status" value="1"/>
</dbReference>
<dbReference type="EMBL" id="QPKB01000003">
    <property type="protein sequence ID" value="RWR79906.1"/>
    <property type="molecule type" value="Genomic_DNA"/>
</dbReference>
<evidence type="ECO:0000313" key="3">
    <source>
        <dbReference type="Proteomes" id="UP000283530"/>
    </source>
</evidence>
<dbReference type="Proteomes" id="UP000283530">
    <property type="component" value="Unassembled WGS sequence"/>
</dbReference>
<organism evidence="2 3">
    <name type="scientific">Cinnamomum micranthum f. kanehirae</name>
    <dbReference type="NCBI Taxonomy" id="337451"/>
    <lineage>
        <taxon>Eukaryota</taxon>
        <taxon>Viridiplantae</taxon>
        <taxon>Streptophyta</taxon>
        <taxon>Embryophyta</taxon>
        <taxon>Tracheophyta</taxon>
        <taxon>Spermatophyta</taxon>
        <taxon>Magnoliopsida</taxon>
        <taxon>Magnoliidae</taxon>
        <taxon>Laurales</taxon>
        <taxon>Lauraceae</taxon>
        <taxon>Cinnamomum</taxon>
    </lineage>
</organism>
<dbReference type="AlphaFoldDB" id="A0A3S4NPK5"/>
<accession>A0A3S4NPK5</accession>
<dbReference type="PANTHER" id="PTHR31672">
    <property type="entry name" value="BNACNNG10540D PROTEIN"/>
    <property type="match status" value="1"/>
</dbReference>
<comment type="caution">
    <text evidence="2">The sequence shown here is derived from an EMBL/GenBank/DDBJ whole genome shotgun (WGS) entry which is preliminary data.</text>
</comment>
<sequence length="109" mass="12673">MCSSKMILPVESLVRFKSVCKLWHKLISNKYFIQFYNYESWKKPIVLIKRWFGKNRMGCVGKSGFSSEFNLGFLDDNVMIRASSNGLLCCTSTTYPKAIYVCNPMTREF</sequence>
<dbReference type="InterPro" id="IPR036047">
    <property type="entry name" value="F-box-like_dom_sf"/>
</dbReference>
<dbReference type="InterPro" id="IPR001810">
    <property type="entry name" value="F-box_dom"/>
</dbReference>